<comment type="caution">
    <text evidence="3">The sequence shown here is derived from an EMBL/GenBank/DDBJ whole genome shotgun (WGS) entry which is preliminary data.</text>
</comment>
<proteinExistence type="predicted"/>
<organism evidence="3 4">
    <name type="scientific">Nocardiopsis tropica</name>
    <dbReference type="NCBI Taxonomy" id="109330"/>
    <lineage>
        <taxon>Bacteria</taxon>
        <taxon>Bacillati</taxon>
        <taxon>Actinomycetota</taxon>
        <taxon>Actinomycetes</taxon>
        <taxon>Streptosporangiales</taxon>
        <taxon>Nocardiopsidaceae</taxon>
        <taxon>Nocardiopsis</taxon>
    </lineage>
</organism>
<evidence type="ECO:0000256" key="2">
    <source>
        <dbReference type="SAM" id="Phobius"/>
    </source>
</evidence>
<evidence type="ECO:0000313" key="4">
    <source>
        <dbReference type="Proteomes" id="UP001348641"/>
    </source>
</evidence>
<sequence>MADSPRRPDPDAGTDRGSLPSTPRWVKVSVIIVGVLILLAVILKLTGLGGEHGPDRHTGAGDTPSTSVTQAQASSADDPDDHAPLRGSY</sequence>
<keyword evidence="2" id="KW-0812">Transmembrane</keyword>
<feature type="compositionally biased region" description="Basic and acidic residues" evidence="1">
    <location>
        <begin position="1"/>
        <end position="14"/>
    </location>
</feature>
<evidence type="ECO:0000313" key="3">
    <source>
        <dbReference type="EMBL" id="MEE2049658.1"/>
    </source>
</evidence>
<name>A0ABU7KK35_9ACTN</name>
<gene>
    <name evidence="3" type="ORF">Q8A49_04035</name>
</gene>
<protein>
    <submittedName>
        <fullName evidence="3">Uncharacterized protein</fullName>
    </submittedName>
</protein>
<feature type="compositionally biased region" description="Low complexity" evidence="1">
    <location>
        <begin position="65"/>
        <end position="76"/>
    </location>
</feature>
<keyword evidence="2" id="KW-0472">Membrane</keyword>
<evidence type="ECO:0000256" key="1">
    <source>
        <dbReference type="SAM" id="MobiDB-lite"/>
    </source>
</evidence>
<reference evidence="3 4" key="1">
    <citation type="submission" date="2023-07" db="EMBL/GenBank/DDBJ databases">
        <authorList>
            <person name="Girao M."/>
            <person name="Carvalho M.F."/>
        </authorList>
    </citation>
    <scope>NUCLEOTIDE SEQUENCE [LARGE SCALE GENOMIC DNA]</scope>
    <source>
        <strain evidence="3 4">66/93</strain>
    </source>
</reference>
<dbReference type="EMBL" id="JAUUCC010000006">
    <property type="protein sequence ID" value="MEE2049658.1"/>
    <property type="molecule type" value="Genomic_DNA"/>
</dbReference>
<accession>A0ABU7KK35</accession>
<feature type="region of interest" description="Disordered" evidence="1">
    <location>
        <begin position="49"/>
        <end position="89"/>
    </location>
</feature>
<keyword evidence="2" id="KW-1133">Transmembrane helix</keyword>
<dbReference type="RefSeq" id="WP_330156920.1">
    <property type="nucleotide sequence ID" value="NZ_BAAAJA010000005.1"/>
</dbReference>
<feature type="region of interest" description="Disordered" evidence="1">
    <location>
        <begin position="1"/>
        <end position="22"/>
    </location>
</feature>
<dbReference type="Proteomes" id="UP001348641">
    <property type="component" value="Unassembled WGS sequence"/>
</dbReference>
<feature type="transmembrane region" description="Helical" evidence="2">
    <location>
        <begin position="25"/>
        <end position="46"/>
    </location>
</feature>